<sequence length="436" mass="48191">FTDYRGYAISSANAGETVNMTVNTVAGYKIKSVTQNNYVGNITNGYYSYDSTQFTYQFAMPASNTYFTINTEATGAYSISVSSANSYYGSVSIKNGIEKANYGDTVTFTVRPAYQYILKSVSVYTNDSYRQSIQVTRDKYDWNTFSFTMPNAGVVIAPTYTSDYYTVSVDGGSHGSVSIEAEPAGTNSYYGIRNEYVYIDATPNTGYKVKSVTVVDKYNDSIKVYESSTANRYYFTMPDSNVTVNVEFTPRVMSNPFTDVRSTDWFYDAVNYVYSEGIMDGTSVYMFSPNNATSRGMLVTILWRLAGQPVVTGTSFSDVSSSAYYYYAVLWASKYGIVDGLGNNMFGPDQAITREQFAVILYRYAQHCGYSTSANSTLVGYADSNKISSYALTAMRWACGAGLFEGDERANLNPQGQTTRAAAAKLLMTFQENVAK</sequence>
<evidence type="ECO:0000313" key="4">
    <source>
        <dbReference type="Proteomes" id="UP000824238"/>
    </source>
</evidence>
<organism evidence="3 4">
    <name type="scientific">Candidatus Scatomorpha intestinigallinarum</name>
    <dbReference type="NCBI Taxonomy" id="2840923"/>
    <lineage>
        <taxon>Bacteria</taxon>
        <taxon>Bacillati</taxon>
        <taxon>Bacillota</taxon>
        <taxon>Clostridia</taxon>
        <taxon>Eubacteriales</taxon>
        <taxon>Candidatus Scatomorpha</taxon>
    </lineage>
</organism>
<feature type="non-terminal residue" evidence="3">
    <location>
        <position position="1"/>
    </location>
</feature>
<comment type="caution">
    <text evidence="3">The sequence shown here is derived from an EMBL/GenBank/DDBJ whole genome shotgun (WGS) entry which is preliminary data.</text>
</comment>
<evidence type="ECO:0000313" key="3">
    <source>
        <dbReference type="EMBL" id="HIR55596.1"/>
    </source>
</evidence>
<evidence type="ECO:0000259" key="2">
    <source>
        <dbReference type="PROSITE" id="PS51272"/>
    </source>
</evidence>
<dbReference type="AlphaFoldDB" id="A0A9D1IZI1"/>
<dbReference type="PROSITE" id="PS51272">
    <property type="entry name" value="SLH"/>
    <property type="match status" value="2"/>
</dbReference>
<feature type="domain" description="SLH" evidence="2">
    <location>
        <begin position="312"/>
        <end position="375"/>
    </location>
</feature>
<dbReference type="InterPro" id="IPR001119">
    <property type="entry name" value="SLH_dom"/>
</dbReference>
<protein>
    <submittedName>
        <fullName evidence="3">S-layer homology domain-containing protein</fullName>
    </submittedName>
</protein>
<dbReference type="Pfam" id="PF00395">
    <property type="entry name" value="SLH"/>
    <property type="match status" value="3"/>
</dbReference>
<evidence type="ECO:0000256" key="1">
    <source>
        <dbReference type="ARBA" id="ARBA00022737"/>
    </source>
</evidence>
<accession>A0A9D1IZI1</accession>
<dbReference type="Pfam" id="PF18998">
    <property type="entry name" value="Flg_new_2"/>
    <property type="match status" value="1"/>
</dbReference>
<reference evidence="3" key="2">
    <citation type="journal article" date="2021" name="PeerJ">
        <title>Extensive microbial diversity within the chicken gut microbiome revealed by metagenomics and culture.</title>
        <authorList>
            <person name="Gilroy R."/>
            <person name="Ravi A."/>
            <person name="Getino M."/>
            <person name="Pursley I."/>
            <person name="Horton D.L."/>
            <person name="Alikhan N.F."/>
            <person name="Baker D."/>
            <person name="Gharbi K."/>
            <person name="Hall N."/>
            <person name="Watson M."/>
            <person name="Adriaenssens E.M."/>
            <person name="Foster-Nyarko E."/>
            <person name="Jarju S."/>
            <person name="Secka A."/>
            <person name="Antonio M."/>
            <person name="Oren A."/>
            <person name="Chaudhuri R.R."/>
            <person name="La Ragione R."/>
            <person name="Hildebrand F."/>
            <person name="Pallen M.J."/>
        </authorList>
    </citation>
    <scope>NUCLEOTIDE SEQUENCE</scope>
    <source>
        <strain evidence="3">ChiGjej3B3-7149</strain>
    </source>
</reference>
<keyword evidence="1" id="KW-0677">Repeat</keyword>
<feature type="domain" description="SLH" evidence="2">
    <location>
        <begin position="253"/>
        <end position="311"/>
    </location>
</feature>
<proteinExistence type="predicted"/>
<dbReference type="EMBL" id="DVHH01000199">
    <property type="protein sequence ID" value="HIR55596.1"/>
    <property type="molecule type" value="Genomic_DNA"/>
</dbReference>
<dbReference type="Proteomes" id="UP000824238">
    <property type="component" value="Unassembled WGS sequence"/>
</dbReference>
<dbReference type="InterPro" id="IPR044060">
    <property type="entry name" value="Bacterial_rp_domain"/>
</dbReference>
<reference evidence="3" key="1">
    <citation type="submission" date="2020-10" db="EMBL/GenBank/DDBJ databases">
        <authorList>
            <person name="Gilroy R."/>
        </authorList>
    </citation>
    <scope>NUCLEOTIDE SEQUENCE</scope>
    <source>
        <strain evidence="3">ChiGjej3B3-7149</strain>
    </source>
</reference>
<gene>
    <name evidence="3" type="ORF">IAD36_08400</name>
</gene>
<name>A0A9D1IZI1_9FIRM</name>